<accession>A0A5A5T760</accession>
<dbReference type="Pfam" id="PF00425">
    <property type="entry name" value="Chorismate_bind"/>
    <property type="match status" value="1"/>
</dbReference>
<keyword evidence="3" id="KW-1185">Reference proteome</keyword>
<dbReference type="EMBL" id="BIXY01000007">
    <property type="protein sequence ID" value="GCF07237.1"/>
    <property type="molecule type" value="Genomic_DNA"/>
</dbReference>
<evidence type="ECO:0000313" key="3">
    <source>
        <dbReference type="Proteomes" id="UP000322530"/>
    </source>
</evidence>
<name>A0A5A5T760_9CHLR</name>
<protein>
    <recommendedName>
        <fullName evidence="1">Chorismate-utilising enzyme C-terminal domain-containing protein</fullName>
    </recommendedName>
</protein>
<dbReference type="Gene3D" id="3.60.120.10">
    <property type="entry name" value="Anthranilate synthase"/>
    <property type="match status" value="1"/>
</dbReference>
<dbReference type="InterPro" id="IPR015890">
    <property type="entry name" value="Chorismate_C"/>
</dbReference>
<proteinExistence type="predicted"/>
<dbReference type="OrthoDB" id="9803598at2"/>
<comment type="caution">
    <text evidence="2">The sequence shown here is derived from an EMBL/GenBank/DDBJ whole genome shotgun (WGS) entry which is preliminary data.</text>
</comment>
<evidence type="ECO:0000313" key="2">
    <source>
        <dbReference type="EMBL" id="GCF07237.1"/>
    </source>
</evidence>
<dbReference type="AlphaFoldDB" id="A0A5A5T760"/>
<dbReference type="PANTHER" id="PTHR42839">
    <property type="entry name" value="ISOCHORISMATE SYNTHASE ENTC"/>
    <property type="match status" value="1"/>
</dbReference>
<sequence length="356" mass="39292">MYCLQKAVAQAVLADHDVLFSISYPLLSVEPLRVFRAFHALGLGDSFYWARPSEGRILTGVGATITIETNGSEGVTTAAAAWRTLQQHTLMHATSTEVPTHTSGPILFGGFTFDTLNPATDLWQGFPAGLLILPTLLFHCDDECAALTLNTLVSVTTDATQRATELAAYLDHLTSLIQRSPIPIERPPAPNMFLSRDILEPELWKGQVGEAIHRIKQGDFQKVVLARAVQLTSQGEPFDIDATLRRLSRSYPQAYIFAIQRGKRYFVGATPEQLVCSADGQIQTMALAGSAPRGNTLEEDQRLERELLHSAKNQDEHSFVSEMIRNALSSLCSRVALLHDRRGPRRQKLFLGKAQT</sequence>
<feature type="domain" description="Chorismate-utilising enzyme C-terminal" evidence="1">
    <location>
        <begin position="202"/>
        <end position="335"/>
    </location>
</feature>
<dbReference type="PANTHER" id="PTHR42839:SF2">
    <property type="entry name" value="ISOCHORISMATE SYNTHASE ENTC"/>
    <property type="match status" value="1"/>
</dbReference>
<dbReference type="InterPro" id="IPR005801">
    <property type="entry name" value="ADC_synthase"/>
</dbReference>
<dbReference type="SUPFAM" id="SSF56322">
    <property type="entry name" value="ADC synthase"/>
    <property type="match status" value="1"/>
</dbReference>
<gene>
    <name evidence="2" type="ORF">KDI_08010</name>
</gene>
<reference evidence="2 3" key="1">
    <citation type="submission" date="2019-01" db="EMBL/GenBank/DDBJ databases">
        <title>Draft genome sequence of Dictyobacter sp. Uno17.</title>
        <authorList>
            <person name="Wang C.M."/>
            <person name="Zheng Y."/>
            <person name="Sakai Y."/>
            <person name="Abe K."/>
            <person name="Yokota A."/>
            <person name="Yabe S."/>
        </authorList>
    </citation>
    <scope>NUCLEOTIDE SEQUENCE [LARGE SCALE GENOMIC DNA]</scope>
    <source>
        <strain evidence="2 3">Uno17</strain>
    </source>
</reference>
<organism evidence="2 3">
    <name type="scientific">Dictyobacter arantiisoli</name>
    <dbReference type="NCBI Taxonomy" id="2014874"/>
    <lineage>
        <taxon>Bacteria</taxon>
        <taxon>Bacillati</taxon>
        <taxon>Chloroflexota</taxon>
        <taxon>Ktedonobacteria</taxon>
        <taxon>Ktedonobacterales</taxon>
        <taxon>Dictyobacteraceae</taxon>
        <taxon>Dictyobacter</taxon>
    </lineage>
</organism>
<evidence type="ECO:0000259" key="1">
    <source>
        <dbReference type="Pfam" id="PF00425"/>
    </source>
</evidence>
<dbReference type="Proteomes" id="UP000322530">
    <property type="component" value="Unassembled WGS sequence"/>
</dbReference>